<keyword evidence="4" id="KW-1185">Reference proteome</keyword>
<protein>
    <submittedName>
        <fullName evidence="3">Chromosome partition protein Smc</fullName>
    </submittedName>
</protein>
<comment type="caution">
    <text evidence="3">The sequence shown here is derived from an EMBL/GenBank/DDBJ whole genome shotgun (WGS) entry which is preliminary data.</text>
</comment>
<gene>
    <name evidence="3" type="ORF">J8273_5059</name>
</gene>
<feature type="coiled-coil region" evidence="1">
    <location>
        <begin position="494"/>
        <end position="521"/>
    </location>
</feature>
<accession>A0A8J6B606</accession>
<feature type="region of interest" description="Disordered" evidence="2">
    <location>
        <begin position="1"/>
        <end position="57"/>
    </location>
</feature>
<name>A0A8J6B606_9EUKA</name>
<evidence type="ECO:0000313" key="4">
    <source>
        <dbReference type="Proteomes" id="UP000717585"/>
    </source>
</evidence>
<dbReference type="EMBL" id="JAHDYR010000024">
    <property type="protein sequence ID" value="KAG9393572.1"/>
    <property type="molecule type" value="Genomic_DNA"/>
</dbReference>
<evidence type="ECO:0000313" key="3">
    <source>
        <dbReference type="EMBL" id="KAG9393572.1"/>
    </source>
</evidence>
<organism evidence="3 4">
    <name type="scientific">Carpediemonas membranifera</name>
    <dbReference type="NCBI Taxonomy" id="201153"/>
    <lineage>
        <taxon>Eukaryota</taxon>
        <taxon>Metamonada</taxon>
        <taxon>Carpediemonas-like organisms</taxon>
        <taxon>Carpediemonas</taxon>
    </lineage>
</organism>
<reference evidence="3" key="1">
    <citation type="submission" date="2021-05" db="EMBL/GenBank/DDBJ databases">
        <title>A free-living protist that lacks canonical eukaryotic 1 DNA replication and segregation systems.</title>
        <authorList>
            <person name="Salas-Leiva D.E."/>
            <person name="Tromer E.C."/>
            <person name="Curtis B.A."/>
            <person name="Jerlstrom-Hultqvist J."/>
            <person name="Kolisko M."/>
            <person name="Yi Z."/>
            <person name="Salas-Leiva J.S."/>
            <person name="Gallot-Lavallee L."/>
            <person name="Kops G.J.P.L."/>
            <person name="Archibald J.M."/>
            <person name="Simpson A.G.B."/>
            <person name="Roger A.J."/>
        </authorList>
    </citation>
    <scope>NUCLEOTIDE SEQUENCE</scope>
    <source>
        <strain evidence="3">BICM</strain>
    </source>
</reference>
<feature type="coiled-coil region" evidence="1">
    <location>
        <begin position="333"/>
        <end position="367"/>
    </location>
</feature>
<feature type="region of interest" description="Disordered" evidence="2">
    <location>
        <begin position="1214"/>
        <end position="1235"/>
    </location>
</feature>
<evidence type="ECO:0000256" key="1">
    <source>
        <dbReference type="SAM" id="Coils"/>
    </source>
</evidence>
<feature type="compositionally biased region" description="Basic and acidic residues" evidence="2">
    <location>
        <begin position="35"/>
        <end position="54"/>
    </location>
</feature>
<sequence>MEHELSFHELGNHKTPYRPSPFGTGATRVTPKVSQRPDDDEHHIDIPSPTREDGASAQYTTPMQSTMHDSETQELSAKIDSLAAEFRALQQHVLVPTTRRQPPSQVARSYTQGLEASLDQYSANGPLDLGERVGRIERMVAAFSSHYPQVAQTVEVDAWMVSKISDDRDELMAAISDSIDLSQAVLEKYKRTRSWKTKLERELKKQLDPLVDRIHQHDSDLEALRGWAAGARVQPRVEPQGLGDLEARIARLEARDTSAGLSERDVRALAAKVVREILDDDDTAEAAMGPAFDLRVNRILKGRLGSATEELGRARADWTADLGRVKAAADADKAEAERRETKLRVALDNLADQLRSEARQRDEAATATAMQAKAVDERLADLESTAQQSASSADVDALWAAHEELQTSLRGATETAAGLGDLVQKQGTAATEQYSKVVDFMSEFAKQTDALSAAVSAKANASAVEAFVKQQGDAFASQQAEAVGKLKQTVWKALDAVGHRVDEAEQRARGMEERLAASDAAIAATAKTVGEVHEKLAARCDGLKTADTRLTNRIQAIETVVRDTETLVKDGQSRLESAMDAKHSKVMGRVKSLEKMAQALERSSEAAAKEHSEAMTGLRSQIEDHTATYTRALEAMNASVDGKLGTLTALVGQKAELADVAGIQSHLEAKADALEHRVDETVSAASTDLRKASVALETRIEDVQRTISGVEEAVGATGERAQASLVTRLAALDEAIASEAVRITKNEETASDRAAAVDRSVAELGQRIDTVVSAAASRADELAAEIDSRTAGLSQSVARHDEIITTMDIRLGTLDCAVQEVASSSTSEEVRISVGALAADIKRVEADGAATVAALAGLRDEMSGHADTAAGHVVKLAELEQLSLEHSSAISGQATTLAEVSERTVALAAENAETTKVLGKLSDGVDSRFNAEEAARQKQHDTLSGRLQDVEQDIKVVADNIPREMEGMLRREIATTSESLQLQIELLGQDMAGDMNQRVQEAHDRLTTLDTTLTKRVDEARLEIRGCSERADVLEGATEERIEAINVAMRALRETATEQAAALSDSLVEQQTGSRDHRAKIDLKVRDLATRATELESRLAGATSQVEVLSGAMVRAERGLEHLKLTASSTTVGMDEVRARARTQSSNLQAIGAVIKVHDDALCEIAETTIEMAKKVDPSRRDPRKNSEMAMFAAVQRRKPAEGGDRPAIRSLLTSLHKDDSAAGSVAPSVVEGHE</sequence>
<evidence type="ECO:0000256" key="2">
    <source>
        <dbReference type="SAM" id="MobiDB-lite"/>
    </source>
</evidence>
<dbReference type="AlphaFoldDB" id="A0A8J6B606"/>
<keyword evidence="1" id="KW-0175">Coiled coil</keyword>
<dbReference type="Proteomes" id="UP000717585">
    <property type="component" value="Unassembled WGS sequence"/>
</dbReference>
<feature type="compositionally biased region" description="Basic and acidic residues" evidence="2">
    <location>
        <begin position="1"/>
        <end position="12"/>
    </location>
</feature>
<proteinExistence type="predicted"/>